<sequence length="132" mass="15262">MSEWTQMAGVISFDSRGSETSLEQLEFDINDEARPYGSEGPMHFSIGCTGRWDTLVFTGNLRDFSEEEIEKYLIPYFGHIIQILKYSQNHARDGIISMWSSRTKPIILIYDQSVGNWLVSNDAFPKFWENQP</sequence>
<dbReference type="EMBL" id="LAZR01005956">
    <property type="protein sequence ID" value="KKM95836.1"/>
    <property type="molecule type" value="Genomic_DNA"/>
</dbReference>
<gene>
    <name evidence="1" type="ORF">LCGC14_1184060</name>
</gene>
<organism evidence="1">
    <name type="scientific">marine sediment metagenome</name>
    <dbReference type="NCBI Taxonomy" id="412755"/>
    <lineage>
        <taxon>unclassified sequences</taxon>
        <taxon>metagenomes</taxon>
        <taxon>ecological metagenomes</taxon>
    </lineage>
</organism>
<accession>A0A0F9M928</accession>
<dbReference type="AlphaFoldDB" id="A0A0F9M928"/>
<evidence type="ECO:0000313" key="1">
    <source>
        <dbReference type="EMBL" id="KKM95836.1"/>
    </source>
</evidence>
<reference evidence="1" key="1">
    <citation type="journal article" date="2015" name="Nature">
        <title>Complex archaea that bridge the gap between prokaryotes and eukaryotes.</title>
        <authorList>
            <person name="Spang A."/>
            <person name="Saw J.H."/>
            <person name="Jorgensen S.L."/>
            <person name="Zaremba-Niedzwiedzka K."/>
            <person name="Martijn J."/>
            <person name="Lind A.E."/>
            <person name="van Eijk R."/>
            <person name="Schleper C."/>
            <person name="Guy L."/>
            <person name="Ettema T.J."/>
        </authorList>
    </citation>
    <scope>NUCLEOTIDE SEQUENCE</scope>
</reference>
<comment type="caution">
    <text evidence="1">The sequence shown here is derived from an EMBL/GenBank/DDBJ whole genome shotgun (WGS) entry which is preliminary data.</text>
</comment>
<proteinExistence type="predicted"/>
<name>A0A0F9M928_9ZZZZ</name>
<protein>
    <submittedName>
        <fullName evidence="1">Uncharacterized protein</fullName>
    </submittedName>
</protein>